<organism evidence="2 3">
    <name type="scientific">Bradyrhizobium ottawaense</name>
    <dbReference type="NCBI Taxonomy" id="931866"/>
    <lineage>
        <taxon>Bacteria</taxon>
        <taxon>Pseudomonadati</taxon>
        <taxon>Pseudomonadota</taxon>
        <taxon>Alphaproteobacteria</taxon>
        <taxon>Hyphomicrobiales</taxon>
        <taxon>Nitrobacteraceae</taxon>
        <taxon>Bradyrhizobium</taxon>
    </lineage>
</organism>
<evidence type="ECO:0000313" key="2">
    <source>
        <dbReference type="EMBL" id="MEY9454399.1"/>
    </source>
</evidence>
<dbReference type="EMBL" id="JBGBZJ010000003">
    <property type="protein sequence ID" value="MEY9454399.1"/>
    <property type="molecule type" value="Genomic_DNA"/>
</dbReference>
<accession>A0ABV4FU74</accession>
<gene>
    <name evidence="2" type="ORF">ABIG07_003347</name>
</gene>
<sequence>MRAASGDTGNVSEVTLHGADGHAERREDRVARLSFAGGLDGQAAMRFVLRMTRDRRRLDRRRVIADTYRSSGSI</sequence>
<dbReference type="Proteomes" id="UP001565369">
    <property type="component" value="Unassembled WGS sequence"/>
</dbReference>
<reference evidence="2 3" key="1">
    <citation type="submission" date="2024-07" db="EMBL/GenBank/DDBJ databases">
        <title>Genomic Encyclopedia of Type Strains, Phase V (KMG-V): Genome sequencing to study the core and pangenomes of soil and plant-associated prokaryotes.</title>
        <authorList>
            <person name="Whitman W."/>
        </authorList>
    </citation>
    <scope>NUCLEOTIDE SEQUENCE [LARGE SCALE GENOMIC DNA]</scope>
    <source>
        <strain evidence="2 3">USDA 152</strain>
    </source>
</reference>
<evidence type="ECO:0000256" key="1">
    <source>
        <dbReference type="SAM" id="MobiDB-lite"/>
    </source>
</evidence>
<keyword evidence="3" id="KW-1185">Reference proteome</keyword>
<feature type="region of interest" description="Disordered" evidence="1">
    <location>
        <begin position="1"/>
        <end position="25"/>
    </location>
</feature>
<name>A0ABV4FU74_9BRAD</name>
<protein>
    <submittedName>
        <fullName evidence="2">Uncharacterized protein</fullName>
    </submittedName>
</protein>
<comment type="caution">
    <text evidence="2">The sequence shown here is derived from an EMBL/GenBank/DDBJ whole genome shotgun (WGS) entry which is preliminary data.</text>
</comment>
<evidence type="ECO:0000313" key="3">
    <source>
        <dbReference type="Proteomes" id="UP001565369"/>
    </source>
</evidence>
<proteinExistence type="predicted"/>
<dbReference type="RefSeq" id="WP_028140730.1">
    <property type="nucleotide sequence ID" value="NZ_AP021854.1"/>
</dbReference>